<dbReference type="InterPro" id="IPR020846">
    <property type="entry name" value="MFS_dom"/>
</dbReference>
<feature type="transmembrane region" description="Helical" evidence="6">
    <location>
        <begin position="317"/>
        <end position="336"/>
    </location>
</feature>
<evidence type="ECO:0000256" key="2">
    <source>
        <dbReference type="ARBA" id="ARBA00022692"/>
    </source>
</evidence>
<comment type="subcellular location">
    <subcellularLocation>
        <location evidence="1">Membrane</location>
        <topology evidence="1">Multi-pass membrane protein</topology>
    </subcellularLocation>
</comment>
<dbReference type="Pfam" id="PF07690">
    <property type="entry name" value="MFS_1"/>
    <property type="match status" value="1"/>
</dbReference>
<feature type="region of interest" description="Disordered" evidence="5">
    <location>
        <begin position="1"/>
        <end position="20"/>
    </location>
</feature>
<evidence type="ECO:0000256" key="4">
    <source>
        <dbReference type="ARBA" id="ARBA00023136"/>
    </source>
</evidence>
<feature type="transmembrane region" description="Helical" evidence="6">
    <location>
        <begin position="118"/>
        <end position="137"/>
    </location>
</feature>
<proteinExistence type="predicted"/>
<dbReference type="InterPro" id="IPR011701">
    <property type="entry name" value="MFS"/>
</dbReference>
<feature type="transmembrane region" description="Helical" evidence="6">
    <location>
        <begin position="458"/>
        <end position="482"/>
    </location>
</feature>
<name>A0ABR4IE03_9EURO</name>
<organism evidence="8 9">
    <name type="scientific">Aspergillus cavernicola</name>
    <dbReference type="NCBI Taxonomy" id="176166"/>
    <lineage>
        <taxon>Eukaryota</taxon>
        <taxon>Fungi</taxon>
        <taxon>Dikarya</taxon>
        <taxon>Ascomycota</taxon>
        <taxon>Pezizomycotina</taxon>
        <taxon>Eurotiomycetes</taxon>
        <taxon>Eurotiomycetidae</taxon>
        <taxon>Eurotiales</taxon>
        <taxon>Aspergillaceae</taxon>
        <taxon>Aspergillus</taxon>
        <taxon>Aspergillus subgen. Nidulantes</taxon>
    </lineage>
</organism>
<feature type="transmembrane region" description="Helical" evidence="6">
    <location>
        <begin position="143"/>
        <end position="165"/>
    </location>
</feature>
<feature type="transmembrane region" description="Helical" evidence="6">
    <location>
        <begin position="426"/>
        <end position="446"/>
    </location>
</feature>
<evidence type="ECO:0000259" key="7">
    <source>
        <dbReference type="PROSITE" id="PS50850"/>
    </source>
</evidence>
<accession>A0ABR4IE03</accession>
<evidence type="ECO:0000313" key="8">
    <source>
        <dbReference type="EMBL" id="KAL2825073.1"/>
    </source>
</evidence>
<evidence type="ECO:0000256" key="6">
    <source>
        <dbReference type="SAM" id="Phobius"/>
    </source>
</evidence>
<feature type="transmembrane region" description="Helical" evidence="6">
    <location>
        <begin position="278"/>
        <end position="297"/>
    </location>
</feature>
<dbReference type="SUPFAM" id="SSF103473">
    <property type="entry name" value="MFS general substrate transporter"/>
    <property type="match status" value="1"/>
</dbReference>
<comment type="caution">
    <text evidence="8">The sequence shown here is derived from an EMBL/GenBank/DDBJ whole genome shotgun (WGS) entry which is preliminary data.</text>
</comment>
<dbReference type="Gene3D" id="1.20.1250.20">
    <property type="entry name" value="MFS general substrate transporter like domains"/>
    <property type="match status" value="1"/>
</dbReference>
<feature type="compositionally biased region" description="Polar residues" evidence="5">
    <location>
        <begin position="1"/>
        <end position="17"/>
    </location>
</feature>
<feature type="transmembrane region" description="Helical" evidence="6">
    <location>
        <begin position="365"/>
        <end position="386"/>
    </location>
</feature>
<dbReference type="EMBL" id="JBFXLS010000039">
    <property type="protein sequence ID" value="KAL2825073.1"/>
    <property type="molecule type" value="Genomic_DNA"/>
</dbReference>
<reference evidence="8 9" key="1">
    <citation type="submission" date="2024-07" db="EMBL/GenBank/DDBJ databases">
        <title>Section-level genome sequencing and comparative genomics of Aspergillus sections Usti and Cavernicolus.</title>
        <authorList>
            <consortium name="Lawrence Berkeley National Laboratory"/>
            <person name="Nybo J.L."/>
            <person name="Vesth T.C."/>
            <person name="Theobald S."/>
            <person name="Frisvad J.C."/>
            <person name="Larsen T.O."/>
            <person name="Kjaerboelling I."/>
            <person name="Rothschild-Mancinelli K."/>
            <person name="Lyhne E.K."/>
            <person name="Kogle M.E."/>
            <person name="Barry K."/>
            <person name="Clum A."/>
            <person name="Na H."/>
            <person name="Ledsgaard L."/>
            <person name="Lin J."/>
            <person name="Lipzen A."/>
            <person name="Kuo A."/>
            <person name="Riley R."/>
            <person name="Mondo S."/>
            <person name="LaButti K."/>
            <person name="Haridas S."/>
            <person name="Pangalinan J."/>
            <person name="Salamov A.A."/>
            <person name="Simmons B.A."/>
            <person name="Magnuson J.K."/>
            <person name="Chen J."/>
            <person name="Drula E."/>
            <person name="Henrissat B."/>
            <person name="Wiebenga A."/>
            <person name="Lubbers R.J."/>
            <person name="Gomes A.C."/>
            <person name="Makela M.R."/>
            <person name="Stajich J."/>
            <person name="Grigoriev I.V."/>
            <person name="Mortensen U.H."/>
            <person name="De vries R.P."/>
            <person name="Baker S.E."/>
            <person name="Andersen M.R."/>
        </authorList>
    </citation>
    <scope>NUCLEOTIDE SEQUENCE [LARGE SCALE GENOMIC DNA]</scope>
    <source>
        <strain evidence="8 9">CBS 600.67</strain>
    </source>
</reference>
<dbReference type="Proteomes" id="UP001610335">
    <property type="component" value="Unassembled WGS sequence"/>
</dbReference>
<evidence type="ECO:0000256" key="3">
    <source>
        <dbReference type="ARBA" id="ARBA00022989"/>
    </source>
</evidence>
<feature type="domain" description="Major facilitator superfamily (MFS) profile" evidence="7">
    <location>
        <begin position="50"/>
        <end position="486"/>
    </location>
</feature>
<dbReference type="PANTHER" id="PTHR23502">
    <property type="entry name" value="MAJOR FACILITATOR SUPERFAMILY"/>
    <property type="match status" value="1"/>
</dbReference>
<dbReference type="PANTHER" id="PTHR23502:SF74">
    <property type="entry name" value="MAJOR FACILITATOR SUPERFAMILY (MFS) PROFILE DOMAIN-CONTAINING PROTEIN"/>
    <property type="match status" value="1"/>
</dbReference>
<feature type="transmembrane region" description="Helical" evidence="6">
    <location>
        <begin position="392"/>
        <end position="419"/>
    </location>
</feature>
<dbReference type="PROSITE" id="PS50850">
    <property type="entry name" value="MFS"/>
    <property type="match status" value="1"/>
</dbReference>
<evidence type="ECO:0000313" key="9">
    <source>
        <dbReference type="Proteomes" id="UP001610335"/>
    </source>
</evidence>
<evidence type="ECO:0000256" key="1">
    <source>
        <dbReference type="ARBA" id="ARBA00004141"/>
    </source>
</evidence>
<protein>
    <submittedName>
        <fullName evidence="8">Major facilitator superfamily domain-containing protein</fullName>
    </submittedName>
</protein>
<gene>
    <name evidence="8" type="ORF">BDW59DRAFT_180020</name>
</gene>
<keyword evidence="3 6" id="KW-1133">Transmembrane helix</keyword>
<keyword evidence="4 6" id="KW-0472">Membrane</keyword>
<feature type="transmembrane region" description="Helical" evidence="6">
    <location>
        <begin position="207"/>
        <end position="226"/>
    </location>
</feature>
<keyword evidence="2 6" id="KW-0812">Transmembrane</keyword>
<keyword evidence="9" id="KW-1185">Reference proteome</keyword>
<sequence length="524" mass="57890">MSVSGWMQNESVQSPRPTTLKPIHENARETKICADEIQRLTSPESKKTRVFSILMMAILNSCLGSSLPSNATLFIADEFAIESQAEKALPMSCYLIGHRIAGPLLWAPLSEQRGRRSITIGTFSLFGIFTMACAVAPTWPAFLVFRTLTGIFASGPIAVVTGILADKYQGHRTRGQAVAVYMVVTAFGPLLGPIISGFVSPSLGWRWPFWIALIIIAATFVPLLTLPETHAAVLRSQDRPPHKTPHPGLNPQQEEPNRKEFITTVLFRPLHMLIFEPIVTATSTYLALCYSIFYMSFQAYPLIFTDIYSLSPGLCGLTYRPIGLGCIITLPIFWAYDEFFAHQEPNRIRTCCLLKDNNNNNREEYIRLPIACLGGPLFAISLFWLGWSARQYLPFVVSMLAGVPFGLGFICIFIALLNYLTDAYEIYAASANAASSCSRSLLAIVLPLATGPMFDRLGVAGACSLLGGLSGVMCVIPLVFLWKGHRMRASSTFCARIAEGKKKRRKSRVVIEYLPLVKSLDIID</sequence>
<dbReference type="InterPro" id="IPR036259">
    <property type="entry name" value="MFS_trans_sf"/>
</dbReference>
<feature type="transmembrane region" description="Helical" evidence="6">
    <location>
        <begin position="177"/>
        <end position="195"/>
    </location>
</feature>
<evidence type="ECO:0000256" key="5">
    <source>
        <dbReference type="SAM" id="MobiDB-lite"/>
    </source>
</evidence>